<evidence type="ECO:0000256" key="5">
    <source>
        <dbReference type="SAM" id="MobiDB-lite"/>
    </source>
</evidence>
<dbReference type="GO" id="GO:0000981">
    <property type="term" value="F:DNA-binding transcription factor activity, RNA polymerase II-specific"/>
    <property type="evidence" value="ECO:0007669"/>
    <property type="project" value="TreeGrafter"/>
</dbReference>
<feature type="region of interest" description="Disordered" evidence="5">
    <location>
        <begin position="460"/>
        <end position="501"/>
    </location>
</feature>
<reference evidence="7 8" key="1">
    <citation type="submission" date="2016-03" db="EMBL/GenBank/DDBJ databases">
        <title>EvidentialGene: Evidence-directed Construction of Genes on Genomes.</title>
        <authorList>
            <person name="Gilbert D.G."/>
            <person name="Choi J.-H."/>
            <person name="Mockaitis K."/>
            <person name="Colbourne J."/>
            <person name="Pfrender M."/>
        </authorList>
    </citation>
    <scope>NUCLEOTIDE SEQUENCE [LARGE SCALE GENOMIC DNA]</scope>
    <source>
        <strain evidence="7 8">Xinb3</strain>
        <tissue evidence="7">Complete organism</tissue>
    </source>
</reference>
<keyword evidence="4" id="KW-0539">Nucleus</keyword>
<dbReference type="InterPro" id="IPR000040">
    <property type="entry name" value="AML1_Runt"/>
</dbReference>
<proteinExistence type="predicted"/>
<dbReference type="InterPro" id="IPR012346">
    <property type="entry name" value="p53/RUNT-type_TF_DNA-bd_sf"/>
</dbReference>
<dbReference type="SUPFAM" id="SSF49417">
    <property type="entry name" value="p53-like transcription factors"/>
    <property type="match status" value="1"/>
</dbReference>
<name>A0A162TAT4_9CRUS</name>
<dbReference type="Gene3D" id="2.60.40.720">
    <property type="match status" value="1"/>
</dbReference>
<evidence type="ECO:0000256" key="2">
    <source>
        <dbReference type="ARBA" id="ARBA00023015"/>
    </source>
</evidence>
<evidence type="ECO:0000259" key="6">
    <source>
        <dbReference type="PROSITE" id="PS51062"/>
    </source>
</evidence>
<dbReference type="OrthoDB" id="10029800at2759"/>
<dbReference type="Pfam" id="PF00853">
    <property type="entry name" value="Runt"/>
    <property type="match status" value="1"/>
</dbReference>
<dbReference type="GO" id="GO:0000978">
    <property type="term" value="F:RNA polymerase II cis-regulatory region sequence-specific DNA binding"/>
    <property type="evidence" value="ECO:0007669"/>
    <property type="project" value="TreeGrafter"/>
</dbReference>
<dbReference type="PANTHER" id="PTHR11950">
    <property type="entry name" value="RUNT RELATED"/>
    <property type="match status" value="1"/>
</dbReference>
<evidence type="ECO:0000256" key="4">
    <source>
        <dbReference type="ARBA" id="ARBA00023242"/>
    </source>
</evidence>
<feature type="compositionally biased region" description="Polar residues" evidence="5">
    <location>
        <begin position="465"/>
        <end position="501"/>
    </location>
</feature>
<dbReference type="STRING" id="35525.A0A162TAT4"/>
<dbReference type="GO" id="GO:0005524">
    <property type="term" value="F:ATP binding"/>
    <property type="evidence" value="ECO:0007669"/>
    <property type="project" value="InterPro"/>
</dbReference>
<dbReference type="InterPro" id="IPR013524">
    <property type="entry name" value="Runt_dom"/>
</dbReference>
<dbReference type="PROSITE" id="PS51062">
    <property type="entry name" value="RUNT"/>
    <property type="match status" value="1"/>
</dbReference>
<feature type="domain" description="Runt" evidence="6">
    <location>
        <begin position="154"/>
        <end position="282"/>
    </location>
</feature>
<sequence>MALRGWNDEQRTGLIESRFVVSGILTEASNPQDTCLISPQELHFAWLLKRWQLIDRFYTQFVLFFGPLFLEYSSHPYVWVKRFSELEKHNTFYDKVMELLLSHRPSLHDIHNQPVGKCSLSPAKLPDRALCTSSQHSSAGLSPDSSLDSSYDFSCFGLPSMDAGELVATGSPCVLVSPLPKHWRSNKTLPNAFRVVILGGVDDGTLVTIRAGNDENWSSELRNSVAQVKNNVAKFNDLRFVGRSGRGKSFTLTITVCSTPPLVATYNKAIKVTVDGPREPRSKTRHQLQGLVLGPHHHRPFLPSAFPLPHDAHLVLRGQDPLTLRLPSSYQGYSSGYDTGLNVATEEPAWPSNYMSSRYPKLAFNDILTGPSAAQESSAYGKRDSRMNPFGLLLPTDVGHMAKPFPPLPFADRTPMSIQQLLKKADDMTNSNNLLLSINATHFSESLLYHGASAKNNDVDESAEKSSATSLLTFPAETTSTSTGPKLNGRSNQSASVWRPY</sequence>
<evidence type="ECO:0000256" key="3">
    <source>
        <dbReference type="ARBA" id="ARBA00023163"/>
    </source>
</evidence>
<dbReference type="PRINTS" id="PR00967">
    <property type="entry name" value="ONCOGENEAML1"/>
</dbReference>
<evidence type="ECO:0000313" key="7">
    <source>
        <dbReference type="EMBL" id="KZS22046.1"/>
    </source>
</evidence>
<keyword evidence="2" id="KW-0805">Transcription regulation</keyword>
<keyword evidence="3" id="KW-0804">Transcription</keyword>
<dbReference type="GO" id="GO:0005634">
    <property type="term" value="C:nucleus"/>
    <property type="evidence" value="ECO:0007669"/>
    <property type="project" value="UniProtKB-SubCell"/>
</dbReference>
<organism evidence="7 8">
    <name type="scientific">Daphnia magna</name>
    <dbReference type="NCBI Taxonomy" id="35525"/>
    <lineage>
        <taxon>Eukaryota</taxon>
        <taxon>Metazoa</taxon>
        <taxon>Ecdysozoa</taxon>
        <taxon>Arthropoda</taxon>
        <taxon>Crustacea</taxon>
        <taxon>Branchiopoda</taxon>
        <taxon>Diplostraca</taxon>
        <taxon>Cladocera</taxon>
        <taxon>Anomopoda</taxon>
        <taxon>Daphniidae</taxon>
        <taxon>Daphnia</taxon>
    </lineage>
</organism>
<accession>A0A162TAT4</accession>
<dbReference type="PANTHER" id="PTHR11950:SF49">
    <property type="entry name" value="PROTEIN LOZENGE"/>
    <property type="match status" value="1"/>
</dbReference>
<dbReference type="AlphaFoldDB" id="A0A162TAT4"/>
<evidence type="ECO:0000313" key="8">
    <source>
        <dbReference type="Proteomes" id="UP000076858"/>
    </source>
</evidence>
<keyword evidence="8" id="KW-1185">Reference proteome</keyword>
<gene>
    <name evidence="7" type="ORF">APZ42_010932</name>
</gene>
<dbReference type="EMBL" id="LRGB01000005">
    <property type="protein sequence ID" value="KZS22046.1"/>
    <property type="molecule type" value="Genomic_DNA"/>
</dbReference>
<dbReference type="Proteomes" id="UP000076858">
    <property type="component" value="Unassembled WGS sequence"/>
</dbReference>
<comment type="caution">
    <text evidence="7">The sequence shown here is derived from an EMBL/GenBank/DDBJ whole genome shotgun (WGS) entry which is preliminary data.</text>
</comment>
<protein>
    <submittedName>
        <fullName evidence="7">Transcription factor runt-like protein</fullName>
    </submittedName>
</protein>
<dbReference type="InterPro" id="IPR008967">
    <property type="entry name" value="p53-like_TF_DNA-bd_sf"/>
</dbReference>
<comment type="subcellular location">
    <subcellularLocation>
        <location evidence="1">Nucleus</location>
    </subcellularLocation>
</comment>
<evidence type="ECO:0000256" key="1">
    <source>
        <dbReference type="ARBA" id="ARBA00004123"/>
    </source>
</evidence>